<keyword evidence="1" id="KW-1133">Transmembrane helix</keyword>
<dbReference type="OrthoDB" id="270764at2759"/>
<comment type="caution">
    <text evidence="3">The sequence shown here is derived from an EMBL/GenBank/DDBJ whole genome shotgun (WGS) entry which is preliminary data.</text>
</comment>
<feature type="transmembrane region" description="Helical" evidence="1">
    <location>
        <begin position="53"/>
        <end position="73"/>
    </location>
</feature>
<dbReference type="EMBL" id="ATMH01005097">
    <property type="protein sequence ID" value="EPY28483.1"/>
    <property type="molecule type" value="Genomic_DNA"/>
</dbReference>
<evidence type="ECO:0000313" key="4">
    <source>
        <dbReference type="Proteomes" id="UP000015354"/>
    </source>
</evidence>
<evidence type="ECO:0008006" key="5">
    <source>
        <dbReference type="Google" id="ProtNLM"/>
    </source>
</evidence>
<dbReference type="EMBL" id="ATMH01004484">
    <property type="protein sequence ID" value="EPY29537.1"/>
    <property type="molecule type" value="Genomic_DNA"/>
</dbReference>
<dbReference type="AlphaFoldDB" id="S9UFE3"/>
<protein>
    <recommendedName>
        <fullName evidence="5">MARVEL domain-containing protein</fullName>
    </recommendedName>
</protein>
<dbReference type="Proteomes" id="UP000015354">
    <property type="component" value="Unassembled WGS sequence"/>
</dbReference>
<feature type="transmembrane region" description="Helical" evidence="1">
    <location>
        <begin position="21"/>
        <end position="41"/>
    </location>
</feature>
<gene>
    <name evidence="3" type="ORF">STCU_04484</name>
    <name evidence="2" type="ORF">STCU_05097</name>
</gene>
<keyword evidence="1" id="KW-0812">Transmembrane</keyword>
<feature type="transmembrane region" description="Helical" evidence="1">
    <location>
        <begin position="85"/>
        <end position="105"/>
    </location>
</feature>
<accession>S9UFE3</accession>
<evidence type="ECO:0000313" key="3">
    <source>
        <dbReference type="EMBL" id="EPY29537.1"/>
    </source>
</evidence>
<keyword evidence="1" id="KW-0472">Membrane</keyword>
<proteinExistence type="predicted"/>
<reference evidence="3 4" key="1">
    <citation type="journal article" date="2013" name="PLoS ONE">
        <title>Predicting the Proteins of Angomonas deanei, Strigomonas culicis and Their Respective Endosymbionts Reveals New Aspects of the Trypanosomatidae Family.</title>
        <authorList>
            <person name="Motta M.C."/>
            <person name="Martins A.C."/>
            <person name="de Souza S.S."/>
            <person name="Catta-Preta C.M."/>
            <person name="Silva R."/>
            <person name="Klein C.C."/>
            <person name="de Almeida L.G."/>
            <person name="de Lima Cunha O."/>
            <person name="Ciapina L.P."/>
            <person name="Brocchi M."/>
            <person name="Colabardini A.C."/>
            <person name="de Araujo Lima B."/>
            <person name="Machado C.R."/>
            <person name="de Almeida Soares C.M."/>
            <person name="Probst C.M."/>
            <person name="de Menezes C.B."/>
            <person name="Thompson C.E."/>
            <person name="Bartholomeu D.C."/>
            <person name="Gradia D.F."/>
            <person name="Pavoni D.P."/>
            <person name="Grisard E.C."/>
            <person name="Fantinatti-Garboggini F."/>
            <person name="Marchini F.K."/>
            <person name="Rodrigues-Luiz G.F."/>
            <person name="Wagner G."/>
            <person name="Goldman G.H."/>
            <person name="Fietto J.L."/>
            <person name="Elias M.C."/>
            <person name="Goldman M.H."/>
            <person name="Sagot M.F."/>
            <person name="Pereira M."/>
            <person name="Stoco P.H."/>
            <person name="de Mendonca-Neto R.P."/>
            <person name="Teixeira S.M."/>
            <person name="Maciel T.E."/>
            <person name="de Oliveira Mendes T.A."/>
            <person name="Urmenyi T.P."/>
            <person name="de Souza W."/>
            <person name="Schenkman S."/>
            <person name="de Vasconcelos A.T."/>
        </authorList>
    </citation>
    <scope>NUCLEOTIDE SEQUENCE [LARGE SCALE GENOMIC DNA]</scope>
</reference>
<sequence>MQSVLTQIHQANMKALLISRMNLILVVLDAIAMLMLIITWAVSIKKDGGTVVYRYAACIIGFILLAVTMALSVMVQKMQPRLSLFYAHQVFVVLTLCVTAIAMGMNNVVVDLCSRNERTDSSSCGSHVAETIADVLVCLTMGVAYASTQQRIVTFIDKGILDGIKGRSNGGMTQLP</sequence>
<reference evidence="3" key="2">
    <citation type="submission" date="2013-03" db="EMBL/GenBank/DDBJ databases">
        <authorList>
            <person name="Motta M.C.M."/>
            <person name="Martins A.C.A."/>
            <person name="Preta C.M.C.C."/>
            <person name="Silva R."/>
            <person name="de Souza S.S."/>
            <person name="Klein C.C."/>
            <person name="de Almeida L.G.P."/>
            <person name="Cunha O.L."/>
            <person name="Colabardini A.C."/>
            <person name="Lima B.A."/>
            <person name="Machado C.R."/>
            <person name="Soares C.M.A."/>
            <person name="de Menezes C.B.A."/>
            <person name="Bartolomeu D.C."/>
            <person name="Grisard E.C."/>
            <person name="Fantinatti-Garboggini F."/>
            <person name="Rodrigues-Luiz G.F."/>
            <person name="Wagner G."/>
            <person name="Goldman G.H."/>
            <person name="Fietto J.L.R."/>
            <person name="Ciapina L.P."/>
            <person name="Brocchi M."/>
            <person name="Elias M.C."/>
            <person name="Goldman M.H.S."/>
            <person name="Sagot M.-F."/>
            <person name="Pereira M."/>
            <person name="Stoco P.H."/>
            <person name="Teixeira S.M.R."/>
            <person name="de Mendonca-Neto R.P."/>
            <person name="Maciel T.E.F."/>
            <person name="Mendes T.A.O."/>
            <person name="Urmenyi T.P."/>
            <person name="Teixeira M.M.G."/>
            <person name="de Camargo E.F.P."/>
            <person name="de Sousa W."/>
            <person name="Schenkman S."/>
            <person name="de Vasconcelos A.T.R."/>
        </authorList>
    </citation>
    <scope>NUCLEOTIDE SEQUENCE</scope>
</reference>
<evidence type="ECO:0000256" key="1">
    <source>
        <dbReference type="SAM" id="Phobius"/>
    </source>
</evidence>
<evidence type="ECO:0000313" key="2">
    <source>
        <dbReference type="EMBL" id="EPY28483.1"/>
    </source>
</evidence>
<keyword evidence="4" id="KW-1185">Reference proteome</keyword>
<name>S9UFE3_9TRYP</name>
<organism evidence="3 4">
    <name type="scientific">Strigomonas culicis</name>
    <dbReference type="NCBI Taxonomy" id="28005"/>
    <lineage>
        <taxon>Eukaryota</taxon>
        <taxon>Discoba</taxon>
        <taxon>Euglenozoa</taxon>
        <taxon>Kinetoplastea</taxon>
        <taxon>Metakinetoplastina</taxon>
        <taxon>Trypanosomatida</taxon>
        <taxon>Trypanosomatidae</taxon>
        <taxon>Strigomonadinae</taxon>
        <taxon>Strigomonas</taxon>
    </lineage>
</organism>